<keyword evidence="4 5" id="KW-0472">Membrane</keyword>
<sequence length="302" mass="32668">MTTLPVLSVYCLLIVLASLVGGKLPNIVKLDHKRMQILISFVGGLMLGIGLFHMLPHAVSQLGASQIDRVVVSTMLGIVVIFFLLRMFHFHHHDLEQLPSSEVCDHEDHHHEHSHDGHSQSLANNMSWMGVFVGLSLHTMIDGFALGASIQADSLHGSTAFFLGIGTFVAILLHKPLDALSITSLMRASNWSGRSQFLVNGAFALMCPIGAFLFVSGAPLLAGQESVVVGTMLAFAAGAFICISLSDLLPEMEFHSHHRIPLSIALLLGIALAWGIRYLEPAHAHAPQSSEVQSPMEILVIN</sequence>
<reference evidence="6 7" key="1">
    <citation type="submission" date="2019-02" db="EMBL/GenBank/DDBJ databases">
        <title>Deep-cultivation of Planctomycetes and their phenomic and genomic characterization uncovers novel biology.</title>
        <authorList>
            <person name="Wiegand S."/>
            <person name="Jogler M."/>
            <person name="Boedeker C."/>
            <person name="Pinto D."/>
            <person name="Vollmers J."/>
            <person name="Rivas-Marin E."/>
            <person name="Kohn T."/>
            <person name="Peeters S.H."/>
            <person name="Heuer A."/>
            <person name="Rast P."/>
            <person name="Oberbeckmann S."/>
            <person name="Bunk B."/>
            <person name="Jeske O."/>
            <person name="Meyerdierks A."/>
            <person name="Storesund J.E."/>
            <person name="Kallscheuer N."/>
            <person name="Luecker S."/>
            <person name="Lage O.M."/>
            <person name="Pohl T."/>
            <person name="Merkel B.J."/>
            <person name="Hornburger P."/>
            <person name="Mueller R.-W."/>
            <person name="Bruemmer F."/>
            <person name="Labrenz M."/>
            <person name="Spormann A.M."/>
            <person name="Op den Camp H."/>
            <person name="Overmann J."/>
            <person name="Amann R."/>
            <person name="Jetten M.S.M."/>
            <person name="Mascher T."/>
            <person name="Medema M.H."/>
            <person name="Devos D.P."/>
            <person name="Kaster A.-K."/>
            <person name="Ovreas L."/>
            <person name="Rohde M."/>
            <person name="Galperin M.Y."/>
            <person name="Jogler C."/>
        </authorList>
    </citation>
    <scope>NUCLEOTIDE SEQUENCE [LARGE SCALE GENOMIC DNA]</scope>
    <source>
        <strain evidence="6 7">Mal48</strain>
    </source>
</reference>
<feature type="transmembrane region" description="Helical" evidence="5">
    <location>
        <begin position="160"/>
        <end position="177"/>
    </location>
</feature>
<evidence type="ECO:0000256" key="5">
    <source>
        <dbReference type="SAM" id="Phobius"/>
    </source>
</evidence>
<dbReference type="AlphaFoldDB" id="A0A517QIP6"/>
<evidence type="ECO:0000313" key="6">
    <source>
        <dbReference type="EMBL" id="QDT31476.1"/>
    </source>
</evidence>
<dbReference type="InterPro" id="IPR003689">
    <property type="entry name" value="ZIP"/>
</dbReference>
<comment type="subcellular location">
    <subcellularLocation>
        <location evidence="1">Membrane</location>
        <topology evidence="1">Multi-pass membrane protein</topology>
    </subcellularLocation>
</comment>
<dbReference type="RefSeq" id="WP_145196068.1">
    <property type="nucleotide sequence ID" value="NZ_CP036267.1"/>
</dbReference>
<accession>A0A517QIP6</accession>
<evidence type="ECO:0000256" key="1">
    <source>
        <dbReference type="ARBA" id="ARBA00004141"/>
    </source>
</evidence>
<keyword evidence="2 5" id="KW-0812">Transmembrane</keyword>
<dbReference type="GO" id="GO:0005385">
    <property type="term" value="F:zinc ion transmembrane transporter activity"/>
    <property type="evidence" value="ECO:0007669"/>
    <property type="project" value="TreeGrafter"/>
</dbReference>
<feature type="transmembrane region" description="Helical" evidence="5">
    <location>
        <begin position="260"/>
        <end position="279"/>
    </location>
</feature>
<gene>
    <name evidence="6" type="ORF">Mal48_07100</name>
</gene>
<dbReference type="OrthoDB" id="5739025at2"/>
<dbReference type="GO" id="GO:0016020">
    <property type="term" value="C:membrane"/>
    <property type="evidence" value="ECO:0007669"/>
    <property type="project" value="UniProtKB-SubCell"/>
</dbReference>
<feature type="transmembrane region" description="Helical" evidence="5">
    <location>
        <begin position="67"/>
        <end position="85"/>
    </location>
</feature>
<evidence type="ECO:0000256" key="2">
    <source>
        <dbReference type="ARBA" id="ARBA00022692"/>
    </source>
</evidence>
<organism evidence="6 7">
    <name type="scientific">Thalassoglobus polymorphus</name>
    <dbReference type="NCBI Taxonomy" id="2527994"/>
    <lineage>
        <taxon>Bacteria</taxon>
        <taxon>Pseudomonadati</taxon>
        <taxon>Planctomycetota</taxon>
        <taxon>Planctomycetia</taxon>
        <taxon>Planctomycetales</taxon>
        <taxon>Planctomycetaceae</taxon>
        <taxon>Thalassoglobus</taxon>
    </lineage>
</organism>
<dbReference type="EMBL" id="CP036267">
    <property type="protein sequence ID" value="QDT31476.1"/>
    <property type="molecule type" value="Genomic_DNA"/>
</dbReference>
<keyword evidence="7" id="KW-1185">Reference proteome</keyword>
<proteinExistence type="predicted"/>
<name>A0A517QIP6_9PLAN</name>
<feature type="transmembrane region" description="Helical" evidence="5">
    <location>
        <begin position="37"/>
        <end position="55"/>
    </location>
</feature>
<dbReference type="PANTHER" id="PTHR11040">
    <property type="entry name" value="ZINC/IRON TRANSPORTER"/>
    <property type="match status" value="1"/>
</dbReference>
<protein>
    <submittedName>
        <fullName evidence="6">Zinc transporter ZupT</fullName>
    </submittedName>
</protein>
<dbReference type="KEGG" id="tpol:Mal48_07100"/>
<feature type="transmembrane region" description="Helical" evidence="5">
    <location>
        <begin position="227"/>
        <end position="248"/>
    </location>
</feature>
<dbReference type="Proteomes" id="UP000315724">
    <property type="component" value="Chromosome"/>
</dbReference>
<evidence type="ECO:0000256" key="4">
    <source>
        <dbReference type="ARBA" id="ARBA00023136"/>
    </source>
</evidence>
<dbReference type="Pfam" id="PF02535">
    <property type="entry name" value="Zip"/>
    <property type="match status" value="1"/>
</dbReference>
<evidence type="ECO:0000313" key="7">
    <source>
        <dbReference type="Proteomes" id="UP000315724"/>
    </source>
</evidence>
<feature type="transmembrane region" description="Helical" evidence="5">
    <location>
        <begin position="197"/>
        <end position="221"/>
    </location>
</feature>
<keyword evidence="3 5" id="KW-1133">Transmembrane helix</keyword>
<feature type="transmembrane region" description="Helical" evidence="5">
    <location>
        <begin position="128"/>
        <end position="148"/>
    </location>
</feature>
<evidence type="ECO:0000256" key="3">
    <source>
        <dbReference type="ARBA" id="ARBA00022989"/>
    </source>
</evidence>
<feature type="transmembrane region" description="Helical" evidence="5">
    <location>
        <begin position="6"/>
        <end position="25"/>
    </location>
</feature>
<dbReference type="PANTHER" id="PTHR11040:SF44">
    <property type="entry name" value="PROTEIN ZNTC-RELATED"/>
    <property type="match status" value="1"/>
</dbReference>